<protein>
    <submittedName>
        <fullName evidence="2">Uncharacterized protein</fullName>
    </submittedName>
</protein>
<sequence>MRHFMTLALLGWLGLGAPAHAWELTKGPDHAATFTTDGDYLLSISCQRGRDHLEFGLNDRTLRGDGFEAVRAVMMWIKAPDGRTDKWSIEVSQEGPSLTGRIAFSARTLDFFGNAESLEVEDIFGRRTLLRSDMKGTGAARIAFRERCGI</sequence>
<keyword evidence="3" id="KW-1185">Reference proteome</keyword>
<gene>
    <name evidence="2" type="ORF">Q5Y72_02775</name>
</gene>
<dbReference type="RefSeq" id="WP_305961892.1">
    <property type="nucleotide sequence ID" value="NZ_JAVAMQ010000002.1"/>
</dbReference>
<name>A0ABT9J870_9RHOB</name>
<reference evidence="2 3" key="1">
    <citation type="submission" date="2023-08" db="EMBL/GenBank/DDBJ databases">
        <authorList>
            <person name="Park J.-S."/>
        </authorList>
    </citation>
    <scope>NUCLEOTIDE SEQUENCE [LARGE SCALE GENOMIC DNA]</scope>
    <source>
        <strain evidence="2 3">2205BS29-5</strain>
    </source>
</reference>
<dbReference type="Proteomes" id="UP001224997">
    <property type="component" value="Unassembled WGS sequence"/>
</dbReference>
<evidence type="ECO:0000256" key="1">
    <source>
        <dbReference type="SAM" id="SignalP"/>
    </source>
</evidence>
<accession>A0ABT9J870</accession>
<feature type="signal peptide" evidence="1">
    <location>
        <begin position="1"/>
        <end position="21"/>
    </location>
</feature>
<evidence type="ECO:0000313" key="2">
    <source>
        <dbReference type="EMBL" id="MDP5306018.1"/>
    </source>
</evidence>
<comment type="caution">
    <text evidence="2">The sequence shown here is derived from an EMBL/GenBank/DDBJ whole genome shotgun (WGS) entry which is preliminary data.</text>
</comment>
<keyword evidence="1" id="KW-0732">Signal</keyword>
<proteinExistence type="predicted"/>
<dbReference type="EMBL" id="JAVAMQ010000002">
    <property type="protein sequence ID" value="MDP5306018.1"/>
    <property type="molecule type" value="Genomic_DNA"/>
</dbReference>
<feature type="chain" id="PRO_5046077555" evidence="1">
    <location>
        <begin position="22"/>
        <end position="150"/>
    </location>
</feature>
<organism evidence="2 3">
    <name type="scientific">Paracoccus spongiarum</name>
    <dbReference type="NCBI Taxonomy" id="3064387"/>
    <lineage>
        <taxon>Bacteria</taxon>
        <taxon>Pseudomonadati</taxon>
        <taxon>Pseudomonadota</taxon>
        <taxon>Alphaproteobacteria</taxon>
        <taxon>Rhodobacterales</taxon>
        <taxon>Paracoccaceae</taxon>
        <taxon>Paracoccus</taxon>
    </lineage>
</organism>
<evidence type="ECO:0000313" key="3">
    <source>
        <dbReference type="Proteomes" id="UP001224997"/>
    </source>
</evidence>